<feature type="domain" description="DUF4124" evidence="2">
    <location>
        <begin position="20"/>
        <end position="67"/>
    </location>
</feature>
<evidence type="ECO:0000259" key="2">
    <source>
        <dbReference type="Pfam" id="PF13511"/>
    </source>
</evidence>
<protein>
    <submittedName>
        <fullName evidence="3">DUF4124 domain-containing protein</fullName>
    </submittedName>
</protein>
<dbReference type="InterPro" id="IPR025392">
    <property type="entry name" value="DUF4124"/>
</dbReference>
<feature type="compositionally biased region" description="Low complexity" evidence="1">
    <location>
        <begin position="57"/>
        <end position="70"/>
    </location>
</feature>
<comment type="caution">
    <text evidence="3">The sequence shown here is derived from an EMBL/GenBank/DDBJ whole genome shotgun (WGS) entry which is preliminary data.</text>
</comment>
<keyword evidence="4" id="KW-1185">Reference proteome</keyword>
<accession>A0ABT6BF14</accession>
<reference evidence="3 4" key="1">
    <citation type="journal article" date="2024" name="Curr. Microbiol.">
        <title>Luteibacter sahnii sp. nov., A Novel Yellow-Colored Xanthomonadin Pigment Producing Probiotic Bacterium from Healthy Rice Seed Microbiome.</title>
        <authorList>
            <person name="Jaiswal G."/>
            <person name="Rana R."/>
            <person name="Nayak P.K."/>
            <person name="Chouhan R."/>
            <person name="Gandhi S.G."/>
            <person name="Patel H.K."/>
            <person name="Patil P.B."/>
        </authorList>
    </citation>
    <scope>NUCLEOTIDE SEQUENCE [LARGE SCALE GENOMIC DNA]</scope>
    <source>
        <strain evidence="3 4">PPL201</strain>
    </source>
</reference>
<sequence>MRRPYRLVLIAAIAVADGVAGVSAATVYKCLANGQTVYQQSPCARGQRQAVIHLDDPAPAASTPAPRTAAVDAPERLSDPAPARPMPPLPRLFGCVRATDGKPYLSDNGDPAPYLAPLGVLGAVSGPLAADVPAGSAPELNRHTDYASATQGNYVWVQDRCRRLSGAETCAALRDEAEANQRAIRNAFKSQRAPLDAKDAQLRDQLRACP</sequence>
<evidence type="ECO:0000313" key="3">
    <source>
        <dbReference type="EMBL" id="MDF4026721.1"/>
    </source>
</evidence>
<dbReference type="Proteomes" id="UP001528850">
    <property type="component" value="Unassembled WGS sequence"/>
</dbReference>
<dbReference type="Pfam" id="PF13511">
    <property type="entry name" value="DUF4124"/>
    <property type="match status" value="1"/>
</dbReference>
<evidence type="ECO:0000313" key="4">
    <source>
        <dbReference type="Proteomes" id="UP001528850"/>
    </source>
</evidence>
<organism evidence="3 4">
    <name type="scientific">Luteibacter sahnii</name>
    <dbReference type="NCBI Taxonomy" id="3021977"/>
    <lineage>
        <taxon>Bacteria</taxon>
        <taxon>Pseudomonadati</taxon>
        <taxon>Pseudomonadota</taxon>
        <taxon>Gammaproteobacteria</taxon>
        <taxon>Lysobacterales</taxon>
        <taxon>Rhodanobacteraceae</taxon>
        <taxon>Luteibacter</taxon>
    </lineage>
</organism>
<feature type="region of interest" description="Disordered" evidence="1">
    <location>
        <begin position="57"/>
        <end position="84"/>
    </location>
</feature>
<proteinExistence type="predicted"/>
<gene>
    <name evidence="3" type="ORF">P3W24_17235</name>
</gene>
<evidence type="ECO:0000256" key="1">
    <source>
        <dbReference type="SAM" id="MobiDB-lite"/>
    </source>
</evidence>
<name>A0ABT6BF14_9GAMM</name>
<dbReference type="EMBL" id="JARJJS010000006">
    <property type="protein sequence ID" value="MDF4026721.1"/>
    <property type="molecule type" value="Genomic_DNA"/>
</dbReference>